<reference evidence="2" key="1">
    <citation type="submission" date="2016-10" db="EMBL/GenBank/DDBJ databases">
        <authorList>
            <person name="Varghese N."/>
            <person name="Submissions S."/>
        </authorList>
    </citation>
    <scope>NUCLEOTIDE SEQUENCE [LARGE SCALE GENOMIC DNA]</scope>
    <source>
        <strain evidence="2">DSM 45245</strain>
    </source>
</reference>
<organism evidence="1 2">
    <name type="scientific">Micromonospora pattaloongensis</name>
    <dbReference type="NCBI Taxonomy" id="405436"/>
    <lineage>
        <taxon>Bacteria</taxon>
        <taxon>Bacillati</taxon>
        <taxon>Actinomycetota</taxon>
        <taxon>Actinomycetes</taxon>
        <taxon>Micromonosporales</taxon>
        <taxon>Micromonosporaceae</taxon>
        <taxon>Micromonospora</taxon>
    </lineage>
</organism>
<dbReference type="Gene3D" id="3.40.30.10">
    <property type="entry name" value="Glutaredoxin"/>
    <property type="match status" value="1"/>
</dbReference>
<dbReference type="InterPro" id="IPR008554">
    <property type="entry name" value="Glutaredoxin-like"/>
</dbReference>
<keyword evidence="2" id="KW-1185">Reference proteome</keyword>
<proteinExistence type="predicted"/>
<dbReference type="PANTHER" id="PTHR33558">
    <property type="entry name" value="GLUTAREDOXIN-LIKE PROTEIN C5ORF63 HOMOLOG"/>
    <property type="match status" value="1"/>
</dbReference>
<dbReference type="InterPro" id="IPR036249">
    <property type="entry name" value="Thioredoxin-like_sf"/>
</dbReference>
<evidence type="ECO:0000313" key="2">
    <source>
        <dbReference type="Proteomes" id="UP000242415"/>
    </source>
</evidence>
<dbReference type="EMBL" id="FNPH01000001">
    <property type="protein sequence ID" value="SDY06312.1"/>
    <property type="molecule type" value="Genomic_DNA"/>
</dbReference>
<dbReference type="InterPro" id="IPR052565">
    <property type="entry name" value="Glutaredoxin-like_YDR286C"/>
</dbReference>
<dbReference type="PANTHER" id="PTHR33558:SF1">
    <property type="entry name" value="GLUTAREDOXIN-LIKE PROTEIN C5ORF63 HOMOLOG"/>
    <property type="match status" value="1"/>
</dbReference>
<accession>A0A1H3GSI9</accession>
<dbReference type="AlphaFoldDB" id="A0A1H3GSI9"/>
<name>A0A1H3GSI9_9ACTN</name>
<dbReference type="STRING" id="405436.SAMN05444365_101546"/>
<dbReference type="RefSeq" id="WP_091552424.1">
    <property type="nucleotide sequence ID" value="NZ_FNPH01000001.1"/>
</dbReference>
<dbReference type="Pfam" id="PF05768">
    <property type="entry name" value="Glrx-like"/>
    <property type="match status" value="1"/>
</dbReference>
<dbReference type="Proteomes" id="UP000242415">
    <property type="component" value="Unassembled WGS sequence"/>
</dbReference>
<dbReference type="SUPFAM" id="SSF52833">
    <property type="entry name" value="Thioredoxin-like"/>
    <property type="match status" value="1"/>
</dbReference>
<protein>
    <submittedName>
        <fullName evidence="1">Glutaredoxin</fullName>
    </submittedName>
</protein>
<gene>
    <name evidence="1" type="ORF">SAMN05444365_101546</name>
</gene>
<sequence>MSEARLTLITRPGCHLCDDAKEAMDRVTAATGERWVERDVTGDLELEREYGDRLPVVILDGREHGYWRVEEERLLRDLRRGPR</sequence>
<dbReference type="OrthoDB" id="8779161at2"/>
<evidence type="ECO:0000313" key="1">
    <source>
        <dbReference type="EMBL" id="SDY06312.1"/>
    </source>
</evidence>